<evidence type="ECO:0000256" key="3">
    <source>
        <dbReference type="ARBA" id="ARBA00023002"/>
    </source>
</evidence>
<dbReference type="PROSITE" id="PS00913">
    <property type="entry name" value="ADH_IRON_1"/>
    <property type="match status" value="1"/>
</dbReference>
<dbReference type="InterPro" id="IPR018211">
    <property type="entry name" value="ADH_Fe_CS"/>
</dbReference>
<dbReference type="RefSeq" id="WP_223988014.1">
    <property type="nucleotide sequence ID" value="NZ_CAJZAG010000004.1"/>
</dbReference>
<dbReference type="PANTHER" id="PTHR11496:SF102">
    <property type="entry name" value="ALCOHOL DEHYDROGENASE 4"/>
    <property type="match status" value="1"/>
</dbReference>
<keyword evidence="8" id="KW-1185">Reference proteome</keyword>
<comment type="similarity">
    <text evidence="2">Belongs to the iron-containing alcohol dehydrogenase family.</text>
</comment>
<dbReference type="InterPro" id="IPR039697">
    <property type="entry name" value="Alcohol_dehydrogenase_Fe"/>
</dbReference>
<organism evidence="7 8">
    <name type="scientific">Cupriavidus pampae</name>
    <dbReference type="NCBI Taxonomy" id="659251"/>
    <lineage>
        <taxon>Bacteria</taxon>
        <taxon>Pseudomonadati</taxon>
        <taxon>Pseudomonadota</taxon>
        <taxon>Betaproteobacteria</taxon>
        <taxon>Burkholderiales</taxon>
        <taxon>Burkholderiaceae</taxon>
        <taxon>Cupriavidus</taxon>
    </lineage>
</organism>
<keyword evidence="4" id="KW-0520">NAD</keyword>
<name>A0ABN7YF75_9BURK</name>
<feature type="domain" description="Fe-containing alcohol dehydrogenase-like C-terminal" evidence="6">
    <location>
        <begin position="189"/>
        <end position="385"/>
    </location>
</feature>
<accession>A0ABN7YF75</accession>
<evidence type="ECO:0000256" key="4">
    <source>
        <dbReference type="ARBA" id="ARBA00023027"/>
    </source>
</evidence>
<dbReference type="SUPFAM" id="SSF56796">
    <property type="entry name" value="Dehydroquinate synthase-like"/>
    <property type="match status" value="1"/>
</dbReference>
<dbReference type="InterPro" id="IPR056798">
    <property type="entry name" value="ADH_Fe_C"/>
</dbReference>
<evidence type="ECO:0000259" key="6">
    <source>
        <dbReference type="Pfam" id="PF25137"/>
    </source>
</evidence>
<dbReference type="CDD" id="cd08193">
    <property type="entry name" value="HVD"/>
    <property type="match status" value="1"/>
</dbReference>
<dbReference type="EMBL" id="CAJZAG010000004">
    <property type="protein sequence ID" value="CAG9171359.1"/>
    <property type="molecule type" value="Genomic_DNA"/>
</dbReference>
<reference evidence="7 8" key="1">
    <citation type="submission" date="2021-08" db="EMBL/GenBank/DDBJ databases">
        <authorList>
            <person name="Peeters C."/>
        </authorList>
    </citation>
    <scope>NUCLEOTIDE SEQUENCE [LARGE SCALE GENOMIC DNA]</scope>
    <source>
        <strain evidence="7 8">LMG 32289</strain>
    </source>
</reference>
<dbReference type="Pfam" id="PF00465">
    <property type="entry name" value="Fe-ADH"/>
    <property type="match status" value="1"/>
</dbReference>
<dbReference type="EC" id="1.1.1.192" evidence="7"/>
<dbReference type="InterPro" id="IPR001670">
    <property type="entry name" value="ADH_Fe/GldA"/>
</dbReference>
<sequence length="385" mass="40839">MNPFRFQTVPSIVVEYGAARRLGALLRESWPALRRLVVVTDGFLSKSGLLVPALEDLARHGWEVTVIDDVVADPPEHVVLEATERARVARAEAVLGLGGGSSMDVAKLIAVLLPATQSLKDMYGVRKITGTRLPLAQIPTTAGTGSEVTAVSIVTTGETTKMGVVAPQLYADIAILDAELTLGLPRAATAATGIDAMVHAIEAYTSAHLKNPISDMLALRALDLLSRNVMLACENGHDRAAREAMLVGAMFAGQAFANAPVAAVHALAYPIGGIFHVPHGLSNALVLPHVMKFNAPNASKLYAELADVIVPGTTGSCETKTAALIRHVEGLIEATGIPRTLREVGVQEGDISRLARDAMLQTRLLVNNPREVTERDAFEIYSAAF</sequence>
<evidence type="ECO:0000256" key="2">
    <source>
        <dbReference type="ARBA" id="ARBA00007358"/>
    </source>
</evidence>
<keyword evidence="3 7" id="KW-0560">Oxidoreductase</keyword>
<dbReference type="Gene3D" id="1.20.1090.10">
    <property type="entry name" value="Dehydroquinate synthase-like - alpha domain"/>
    <property type="match status" value="1"/>
</dbReference>
<gene>
    <name evidence="7" type="primary">adh1_1</name>
    <name evidence="7" type="ORF">LMG32289_02323</name>
</gene>
<comment type="cofactor">
    <cofactor evidence="1">
        <name>Fe cation</name>
        <dbReference type="ChEBI" id="CHEBI:24875"/>
    </cofactor>
</comment>
<protein>
    <submittedName>
        <fullName evidence="7">Long-chain-alcohol dehydrogenase 1</fullName>
        <ecNumber evidence="7">1.1.1.192</ecNumber>
    </submittedName>
</protein>
<feature type="domain" description="Alcohol dehydrogenase iron-type/glycerol dehydrogenase GldA" evidence="5">
    <location>
        <begin position="11"/>
        <end position="177"/>
    </location>
</feature>
<evidence type="ECO:0000259" key="5">
    <source>
        <dbReference type="Pfam" id="PF00465"/>
    </source>
</evidence>
<evidence type="ECO:0000256" key="1">
    <source>
        <dbReference type="ARBA" id="ARBA00001962"/>
    </source>
</evidence>
<dbReference type="Pfam" id="PF25137">
    <property type="entry name" value="ADH_Fe_C"/>
    <property type="match status" value="1"/>
</dbReference>
<dbReference type="PANTHER" id="PTHR11496">
    <property type="entry name" value="ALCOHOL DEHYDROGENASE"/>
    <property type="match status" value="1"/>
</dbReference>
<dbReference type="Gene3D" id="3.40.50.1970">
    <property type="match status" value="1"/>
</dbReference>
<dbReference type="GO" id="GO:0050060">
    <property type="term" value="F:long-chain-alcohol dehydrogenase activity"/>
    <property type="evidence" value="ECO:0007669"/>
    <property type="project" value="UniProtKB-EC"/>
</dbReference>
<evidence type="ECO:0000313" key="7">
    <source>
        <dbReference type="EMBL" id="CAG9171359.1"/>
    </source>
</evidence>
<comment type="caution">
    <text evidence="7">The sequence shown here is derived from an EMBL/GenBank/DDBJ whole genome shotgun (WGS) entry which is preliminary data.</text>
</comment>
<proteinExistence type="inferred from homology"/>
<evidence type="ECO:0000313" key="8">
    <source>
        <dbReference type="Proteomes" id="UP000706525"/>
    </source>
</evidence>
<dbReference type="Proteomes" id="UP000706525">
    <property type="component" value="Unassembled WGS sequence"/>
</dbReference>